<keyword evidence="2" id="KW-0732">Signal</keyword>
<dbReference type="InterPro" id="IPR007038">
    <property type="entry name" value="HupE_UreJ"/>
</dbReference>
<accession>A0A4Y3I2T9</accession>
<organism evidence="3 4">
    <name type="scientific">Vibrio inusitatus NBRC 102082</name>
    <dbReference type="NCBI Taxonomy" id="1219070"/>
    <lineage>
        <taxon>Bacteria</taxon>
        <taxon>Pseudomonadati</taxon>
        <taxon>Pseudomonadota</taxon>
        <taxon>Gammaproteobacteria</taxon>
        <taxon>Vibrionales</taxon>
        <taxon>Vibrionaceae</taxon>
        <taxon>Vibrio</taxon>
    </lineage>
</organism>
<sequence>MAAIYWQPINMKILATLLLLASAPAYAHVRVMDAGFFEGILHPVVGIDHLMAMLSVGIVSARLGGRYVWTIPACFMLAMVCGAGFALMGVRLILSEFAIALSVFVLGIAIFTRYKPAIIIGLLGSCFFGIFHGYAHGSELPRIANPELFVSGFLLGTALIHFVGVILGKLAERNERTTEYLNYAGAAFAGIGGYLVTEYLPLLMLTYRL</sequence>
<dbReference type="Pfam" id="PF04955">
    <property type="entry name" value="HupE_UreJ"/>
    <property type="match status" value="1"/>
</dbReference>
<feature type="transmembrane region" description="Helical" evidence="1">
    <location>
        <begin position="148"/>
        <end position="168"/>
    </location>
</feature>
<feature type="transmembrane region" description="Helical" evidence="1">
    <location>
        <begin position="43"/>
        <end position="60"/>
    </location>
</feature>
<dbReference type="PIRSF" id="PIRSF016919">
    <property type="entry name" value="HupE_UreJ"/>
    <property type="match status" value="1"/>
</dbReference>
<feature type="transmembrane region" description="Helical" evidence="1">
    <location>
        <begin position="93"/>
        <end position="111"/>
    </location>
</feature>
<dbReference type="OrthoDB" id="9808192at2"/>
<name>A0A4Y3I2T9_9VIBR</name>
<keyword evidence="1" id="KW-1133">Transmembrane helix</keyword>
<evidence type="ECO:0000313" key="3">
    <source>
        <dbReference type="EMBL" id="GEA52764.1"/>
    </source>
</evidence>
<evidence type="ECO:0000256" key="1">
    <source>
        <dbReference type="SAM" id="Phobius"/>
    </source>
</evidence>
<feature type="transmembrane region" description="Helical" evidence="1">
    <location>
        <begin position="180"/>
        <end position="200"/>
    </location>
</feature>
<keyword evidence="1" id="KW-0812">Transmembrane</keyword>
<dbReference type="AlphaFoldDB" id="A0A4Y3I2T9"/>
<feature type="transmembrane region" description="Helical" evidence="1">
    <location>
        <begin position="67"/>
        <end position="87"/>
    </location>
</feature>
<feature type="signal peptide" evidence="2">
    <location>
        <begin position="1"/>
        <end position="27"/>
    </location>
</feature>
<comment type="caution">
    <text evidence="3">The sequence shown here is derived from an EMBL/GenBank/DDBJ whole genome shotgun (WGS) entry which is preliminary data.</text>
</comment>
<reference evidence="3 4" key="1">
    <citation type="submission" date="2019-06" db="EMBL/GenBank/DDBJ databases">
        <title>Whole genome shotgun sequence of Vibrio inusitatus NBRC 102082.</title>
        <authorList>
            <person name="Hosoyama A."/>
            <person name="Uohara A."/>
            <person name="Ohji S."/>
            <person name="Ichikawa N."/>
        </authorList>
    </citation>
    <scope>NUCLEOTIDE SEQUENCE [LARGE SCALE GENOMIC DNA]</scope>
    <source>
        <strain evidence="3 4">NBRC 102082</strain>
    </source>
</reference>
<evidence type="ECO:0000256" key="2">
    <source>
        <dbReference type="SAM" id="SignalP"/>
    </source>
</evidence>
<keyword evidence="4" id="KW-1185">Reference proteome</keyword>
<feature type="chain" id="PRO_5021359738" evidence="2">
    <location>
        <begin position="28"/>
        <end position="209"/>
    </location>
</feature>
<dbReference type="Proteomes" id="UP000318717">
    <property type="component" value="Unassembled WGS sequence"/>
</dbReference>
<protein>
    <submittedName>
        <fullName evidence="3">Urease accessory protein UreJ</fullName>
    </submittedName>
</protein>
<gene>
    <name evidence="3" type="primary">hupE</name>
    <name evidence="3" type="ORF">VIN01S_35680</name>
</gene>
<feature type="transmembrane region" description="Helical" evidence="1">
    <location>
        <begin position="118"/>
        <end position="136"/>
    </location>
</feature>
<evidence type="ECO:0000313" key="4">
    <source>
        <dbReference type="Proteomes" id="UP000318717"/>
    </source>
</evidence>
<proteinExistence type="predicted"/>
<keyword evidence="1" id="KW-0472">Membrane</keyword>
<dbReference type="EMBL" id="BJLF01000025">
    <property type="protein sequence ID" value="GEA52764.1"/>
    <property type="molecule type" value="Genomic_DNA"/>
</dbReference>